<evidence type="ECO:0000259" key="1">
    <source>
        <dbReference type="Pfam" id="PF04167"/>
    </source>
</evidence>
<name>A0ABP5KP89_9ACTN</name>
<dbReference type="Pfam" id="PF04167">
    <property type="entry name" value="DUF402"/>
    <property type="match status" value="1"/>
</dbReference>
<dbReference type="Gene3D" id="2.40.380.10">
    <property type="entry name" value="FomD-like"/>
    <property type="match status" value="1"/>
</dbReference>
<dbReference type="Proteomes" id="UP001500443">
    <property type="component" value="Unassembled WGS sequence"/>
</dbReference>
<feature type="domain" description="DUF402" evidence="1">
    <location>
        <begin position="73"/>
        <end position="173"/>
    </location>
</feature>
<comment type="caution">
    <text evidence="2">The sequence shown here is derived from an EMBL/GenBank/DDBJ whole genome shotgun (WGS) entry which is preliminary data.</text>
</comment>
<dbReference type="InterPro" id="IPR007295">
    <property type="entry name" value="DUF402"/>
</dbReference>
<organism evidence="2 3">
    <name type="scientific">Streptomyces synnematoformans</name>
    <dbReference type="NCBI Taxonomy" id="415721"/>
    <lineage>
        <taxon>Bacteria</taxon>
        <taxon>Bacillati</taxon>
        <taxon>Actinomycetota</taxon>
        <taxon>Actinomycetes</taxon>
        <taxon>Kitasatosporales</taxon>
        <taxon>Streptomycetaceae</taxon>
        <taxon>Streptomyces</taxon>
    </lineage>
</organism>
<gene>
    <name evidence="2" type="ORF">GCM10009802_42010</name>
</gene>
<sequence>MPEPVRGRRRAVRGRGYDPAMADLVRVIYRKYDGTLHWNSTMRRLGEDEHGVWLGQPAGGTTRKGTGPPVPVECAHVALFPRDAWWTAEFNAPPRRTDLYADVTTPPRWRSAAEVTMVDLDLDVARRRGEREPRLLDEDEFAEHRVRYGYAAETVARATESAAWLLAAVAEGREPFAGAHRAWLARVARASD</sequence>
<accession>A0ABP5KP89</accession>
<evidence type="ECO:0000313" key="2">
    <source>
        <dbReference type="EMBL" id="GAA2133560.1"/>
    </source>
</evidence>
<dbReference type="EMBL" id="BAAAPF010000153">
    <property type="protein sequence ID" value="GAA2133560.1"/>
    <property type="molecule type" value="Genomic_DNA"/>
</dbReference>
<proteinExistence type="predicted"/>
<reference evidence="3" key="1">
    <citation type="journal article" date="2019" name="Int. J. Syst. Evol. Microbiol.">
        <title>The Global Catalogue of Microorganisms (GCM) 10K type strain sequencing project: providing services to taxonomists for standard genome sequencing and annotation.</title>
        <authorList>
            <consortium name="The Broad Institute Genomics Platform"/>
            <consortium name="The Broad Institute Genome Sequencing Center for Infectious Disease"/>
            <person name="Wu L."/>
            <person name="Ma J."/>
        </authorList>
    </citation>
    <scope>NUCLEOTIDE SEQUENCE [LARGE SCALE GENOMIC DNA]</scope>
    <source>
        <strain evidence="3">JCM 15481</strain>
    </source>
</reference>
<protein>
    <recommendedName>
        <fullName evidence="1">DUF402 domain-containing protein</fullName>
    </recommendedName>
</protein>
<dbReference type="SUPFAM" id="SSF159234">
    <property type="entry name" value="FomD-like"/>
    <property type="match status" value="1"/>
</dbReference>
<keyword evidence="3" id="KW-1185">Reference proteome</keyword>
<evidence type="ECO:0000313" key="3">
    <source>
        <dbReference type="Proteomes" id="UP001500443"/>
    </source>
</evidence>
<dbReference type="InterPro" id="IPR035930">
    <property type="entry name" value="FomD-like_sf"/>
</dbReference>